<keyword evidence="6 10" id="KW-1133">Transmembrane helix</keyword>
<keyword evidence="7 10" id="KW-0472">Membrane</keyword>
<dbReference type="PROSITE" id="PS00221">
    <property type="entry name" value="MIP"/>
    <property type="match status" value="1"/>
</dbReference>
<organism evidence="11 12">
    <name type="scientific">Streptomyces polygonati</name>
    <dbReference type="NCBI Taxonomy" id="1617087"/>
    <lineage>
        <taxon>Bacteria</taxon>
        <taxon>Bacillati</taxon>
        <taxon>Actinomycetota</taxon>
        <taxon>Actinomycetes</taxon>
        <taxon>Kitasatosporales</taxon>
        <taxon>Streptomycetaceae</taxon>
        <taxon>Streptomyces</taxon>
    </lineage>
</organism>
<evidence type="ECO:0000256" key="2">
    <source>
        <dbReference type="ARBA" id="ARBA00006175"/>
    </source>
</evidence>
<comment type="similarity">
    <text evidence="2 8">Belongs to the MIP/aquaporin (TC 1.A.8) family.</text>
</comment>
<dbReference type="RefSeq" id="WP_386430338.1">
    <property type="nucleotide sequence ID" value="NZ_JBHSBB010000012.1"/>
</dbReference>
<evidence type="ECO:0000256" key="7">
    <source>
        <dbReference type="ARBA" id="ARBA00023136"/>
    </source>
</evidence>
<evidence type="ECO:0000256" key="10">
    <source>
        <dbReference type="SAM" id="Phobius"/>
    </source>
</evidence>
<comment type="caution">
    <text evidence="11">The sequence shown here is derived from an EMBL/GenBank/DDBJ whole genome shotgun (WGS) entry which is preliminary data.</text>
</comment>
<protein>
    <submittedName>
        <fullName evidence="11">Aquaporin</fullName>
    </submittedName>
</protein>
<keyword evidence="12" id="KW-1185">Reference proteome</keyword>
<proteinExistence type="inferred from homology"/>
<dbReference type="PANTHER" id="PTHR19139">
    <property type="entry name" value="AQUAPORIN TRANSPORTER"/>
    <property type="match status" value="1"/>
</dbReference>
<dbReference type="PANTHER" id="PTHR19139:SF199">
    <property type="entry name" value="MIP17260P"/>
    <property type="match status" value="1"/>
</dbReference>
<dbReference type="SUPFAM" id="SSF81338">
    <property type="entry name" value="Aquaporin-like"/>
    <property type="match status" value="1"/>
</dbReference>
<sequence>MTTGAGLARRAAAEALGTAALVAVVVGSGIQATELTRDVGVRLLANSLATVFGLGVLIALLGPVSGAHLNPAVSLADWFTGRRTGQGLGARELAAYLPAQTAGAIGGAVLANAMFARPLVTWSTHDRSAGHLWLAEAVATAGLIWLALGLPRTGRAHLAPVAVASYIGAAYWFTSSTSFANPAVTIGRAFTDTFAGIAPASVLPFVAAQLTGTAAGLCLVAVTFGHPTPAAADQAVTRAGQRLADPDPSEESALTR</sequence>
<comment type="subcellular location">
    <subcellularLocation>
        <location evidence="1">Cell membrane</location>
        <topology evidence="1">Multi-pass membrane protein</topology>
    </subcellularLocation>
</comment>
<evidence type="ECO:0000256" key="5">
    <source>
        <dbReference type="ARBA" id="ARBA00022692"/>
    </source>
</evidence>
<evidence type="ECO:0000256" key="1">
    <source>
        <dbReference type="ARBA" id="ARBA00004651"/>
    </source>
</evidence>
<evidence type="ECO:0000256" key="3">
    <source>
        <dbReference type="ARBA" id="ARBA00022448"/>
    </source>
</evidence>
<evidence type="ECO:0000313" key="11">
    <source>
        <dbReference type="EMBL" id="MFC4033242.1"/>
    </source>
</evidence>
<evidence type="ECO:0000256" key="4">
    <source>
        <dbReference type="ARBA" id="ARBA00022475"/>
    </source>
</evidence>
<gene>
    <name evidence="11" type="ORF">ACFO3J_17345</name>
</gene>
<dbReference type="InterPro" id="IPR000425">
    <property type="entry name" value="MIP"/>
</dbReference>
<dbReference type="Gene3D" id="1.20.1080.10">
    <property type="entry name" value="Glycerol uptake facilitator protein"/>
    <property type="match status" value="1"/>
</dbReference>
<name>A0ABV8HQP3_9ACTN</name>
<evidence type="ECO:0000256" key="8">
    <source>
        <dbReference type="RuleBase" id="RU000477"/>
    </source>
</evidence>
<dbReference type="Pfam" id="PF00230">
    <property type="entry name" value="MIP"/>
    <property type="match status" value="1"/>
</dbReference>
<keyword evidence="4" id="KW-1003">Cell membrane</keyword>
<feature type="region of interest" description="Disordered" evidence="9">
    <location>
        <begin position="237"/>
        <end position="256"/>
    </location>
</feature>
<reference evidence="12" key="1">
    <citation type="journal article" date="2019" name="Int. J. Syst. Evol. Microbiol.">
        <title>The Global Catalogue of Microorganisms (GCM) 10K type strain sequencing project: providing services to taxonomists for standard genome sequencing and annotation.</title>
        <authorList>
            <consortium name="The Broad Institute Genomics Platform"/>
            <consortium name="The Broad Institute Genome Sequencing Center for Infectious Disease"/>
            <person name="Wu L."/>
            <person name="Ma J."/>
        </authorList>
    </citation>
    <scope>NUCLEOTIDE SEQUENCE [LARGE SCALE GENOMIC DNA]</scope>
    <source>
        <strain evidence="12">CGMCC 4.7237</strain>
    </source>
</reference>
<feature type="transmembrane region" description="Helical" evidence="10">
    <location>
        <begin position="48"/>
        <end position="73"/>
    </location>
</feature>
<keyword evidence="3 8" id="KW-0813">Transport</keyword>
<keyword evidence="5 8" id="KW-0812">Transmembrane</keyword>
<dbReference type="InterPro" id="IPR034294">
    <property type="entry name" value="Aquaporin_transptr"/>
</dbReference>
<accession>A0ABV8HQP3</accession>
<dbReference type="Proteomes" id="UP001595765">
    <property type="component" value="Unassembled WGS sequence"/>
</dbReference>
<evidence type="ECO:0000256" key="9">
    <source>
        <dbReference type="SAM" id="MobiDB-lite"/>
    </source>
</evidence>
<feature type="transmembrane region" description="Helical" evidence="10">
    <location>
        <begin position="157"/>
        <end position="174"/>
    </location>
</feature>
<dbReference type="EMBL" id="JBHSBB010000012">
    <property type="protein sequence ID" value="MFC4033242.1"/>
    <property type="molecule type" value="Genomic_DNA"/>
</dbReference>
<evidence type="ECO:0000256" key="6">
    <source>
        <dbReference type="ARBA" id="ARBA00022989"/>
    </source>
</evidence>
<dbReference type="InterPro" id="IPR023271">
    <property type="entry name" value="Aquaporin-like"/>
</dbReference>
<feature type="transmembrane region" description="Helical" evidence="10">
    <location>
        <begin position="93"/>
        <end position="111"/>
    </location>
</feature>
<dbReference type="InterPro" id="IPR022357">
    <property type="entry name" value="MIP_CS"/>
</dbReference>
<evidence type="ECO:0000313" key="12">
    <source>
        <dbReference type="Proteomes" id="UP001595765"/>
    </source>
</evidence>
<feature type="transmembrane region" description="Helical" evidence="10">
    <location>
        <begin position="131"/>
        <end position="150"/>
    </location>
</feature>
<dbReference type="PRINTS" id="PR00783">
    <property type="entry name" value="MINTRINSICP"/>
</dbReference>